<dbReference type="GO" id="GO:0016757">
    <property type="term" value="F:glycosyltransferase activity"/>
    <property type="evidence" value="ECO:0007669"/>
    <property type="project" value="UniProtKB-KW"/>
</dbReference>
<dbReference type="InterPro" id="IPR028098">
    <property type="entry name" value="Glyco_trans_4-like_N"/>
</dbReference>
<feature type="domain" description="Glycosyl transferase family 1" evidence="1">
    <location>
        <begin position="197"/>
        <end position="367"/>
    </location>
</feature>
<reference evidence="4" key="1">
    <citation type="journal article" date="2019" name="Int. J. Syst. Evol. Microbiol.">
        <title>The Global Catalogue of Microorganisms (GCM) 10K type strain sequencing project: providing services to taxonomists for standard genome sequencing and annotation.</title>
        <authorList>
            <consortium name="The Broad Institute Genomics Platform"/>
            <consortium name="The Broad Institute Genome Sequencing Center for Infectious Disease"/>
            <person name="Wu L."/>
            <person name="Ma J."/>
        </authorList>
    </citation>
    <scope>NUCLEOTIDE SEQUENCE [LARGE SCALE GENOMIC DNA]</scope>
    <source>
        <strain evidence="4">KCTC 22209</strain>
    </source>
</reference>
<evidence type="ECO:0000313" key="3">
    <source>
        <dbReference type="EMBL" id="MFD2905899.1"/>
    </source>
</evidence>
<proteinExistence type="predicted"/>
<dbReference type="PANTHER" id="PTHR45947:SF3">
    <property type="entry name" value="SULFOQUINOVOSYL TRANSFERASE SQD2"/>
    <property type="match status" value="1"/>
</dbReference>
<dbReference type="SUPFAM" id="SSF53756">
    <property type="entry name" value="UDP-Glycosyltransferase/glycogen phosphorylase"/>
    <property type="match status" value="1"/>
</dbReference>
<sequence>MNILFVVGVFPTYSETFIINQINDLIDRGHQVYLLSMVKGSATISDSYSNKYQLVEHCMYQFCTDHLSVRISNKLKRLLHLEPQLAIKEVVALEKKIDIVHCHFGDHAVLFHKIYLTKYFKRAAIVCTFHGYDFEPYRADYYKKYYRHIITRFDGFLYNTLYFGRIIKEVIPTSKCYELPVGFDKDFLDPFYQKRRNVLYNNKTIFTIVFCGRLIGLKGVLLLPEIAKVLIQNNLTNFNIAIIGDGDLREELIEVIRKNDFDKYFKLYGSLKQENVFDVMSQGDIFILPGIDDLETGRAETQGLVIQEAQFLGLPVITSNSGGTKFGMIDGETGFVVKQNDVNGFAEKIMSLMLNNSLYNQFSVAAHEFAAQYYTSDVLGQRLMDIYKKLM</sequence>
<gene>
    <name evidence="3" type="ORF">ACFS6I_18365</name>
</gene>
<dbReference type="EC" id="2.4.-.-" evidence="3"/>
<evidence type="ECO:0000259" key="2">
    <source>
        <dbReference type="Pfam" id="PF13439"/>
    </source>
</evidence>
<dbReference type="Proteomes" id="UP001597509">
    <property type="component" value="Unassembled WGS sequence"/>
</dbReference>
<evidence type="ECO:0000313" key="4">
    <source>
        <dbReference type="Proteomes" id="UP001597509"/>
    </source>
</evidence>
<keyword evidence="3" id="KW-0808">Transferase</keyword>
<keyword evidence="4" id="KW-1185">Reference proteome</keyword>
<keyword evidence="3" id="KW-0328">Glycosyltransferase</keyword>
<dbReference type="CDD" id="cd03801">
    <property type="entry name" value="GT4_PimA-like"/>
    <property type="match status" value="1"/>
</dbReference>
<dbReference type="EMBL" id="JBHUPE010000007">
    <property type="protein sequence ID" value="MFD2905899.1"/>
    <property type="molecule type" value="Genomic_DNA"/>
</dbReference>
<evidence type="ECO:0000259" key="1">
    <source>
        <dbReference type="Pfam" id="PF00534"/>
    </source>
</evidence>
<dbReference type="Pfam" id="PF00534">
    <property type="entry name" value="Glycos_transf_1"/>
    <property type="match status" value="1"/>
</dbReference>
<organism evidence="3 4">
    <name type="scientific">Sphingobacterium anhuiense</name>
    <dbReference type="NCBI Taxonomy" id="493780"/>
    <lineage>
        <taxon>Bacteria</taxon>
        <taxon>Pseudomonadati</taxon>
        <taxon>Bacteroidota</taxon>
        <taxon>Sphingobacteriia</taxon>
        <taxon>Sphingobacteriales</taxon>
        <taxon>Sphingobacteriaceae</taxon>
        <taxon>Sphingobacterium</taxon>
    </lineage>
</organism>
<comment type="caution">
    <text evidence="3">The sequence shown here is derived from an EMBL/GenBank/DDBJ whole genome shotgun (WGS) entry which is preliminary data.</text>
</comment>
<dbReference type="InterPro" id="IPR050194">
    <property type="entry name" value="Glycosyltransferase_grp1"/>
</dbReference>
<dbReference type="PANTHER" id="PTHR45947">
    <property type="entry name" value="SULFOQUINOVOSYL TRANSFERASE SQD2"/>
    <property type="match status" value="1"/>
</dbReference>
<dbReference type="Gene3D" id="3.40.50.2000">
    <property type="entry name" value="Glycogen Phosphorylase B"/>
    <property type="match status" value="2"/>
</dbReference>
<accession>A0ABW5YZC5</accession>
<protein>
    <submittedName>
        <fullName evidence="3">Glycosyltransferase family 4 protein</fullName>
        <ecNumber evidence="3">2.4.-.-</ecNumber>
    </submittedName>
</protein>
<name>A0ABW5YZC5_9SPHI</name>
<dbReference type="InterPro" id="IPR001296">
    <property type="entry name" value="Glyco_trans_1"/>
</dbReference>
<dbReference type="Pfam" id="PF13439">
    <property type="entry name" value="Glyco_transf_4"/>
    <property type="match status" value="1"/>
</dbReference>
<feature type="domain" description="Glycosyltransferase subfamily 4-like N-terminal" evidence="2">
    <location>
        <begin position="15"/>
        <end position="185"/>
    </location>
</feature>
<dbReference type="RefSeq" id="WP_380922814.1">
    <property type="nucleotide sequence ID" value="NZ_JBHUPE010000007.1"/>
</dbReference>